<dbReference type="InterPro" id="IPR043136">
    <property type="entry name" value="B30.2/SPRY_sf"/>
</dbReference>
<dbReference type="InterPro" id="IPR001870">
    <property type="entry name" value="B30.2/SPRY"/>
</dbReference>
<evidence type="ECO:0000256" key="3">
    <source>
        <dbReference type="ARBA" id="ARBA00034460"/>
    </source>
</evidence>
<dbReference type="Proteomes" id="UP000694871">
    <property type="component" value="Unplaced"/>
</dbReference>
<comment type="similarity">
    <text evidence="1">Belongs to the ohanin/vespryn family.</text>
</comment>
<dbReference type="GeneID" id="107118687"/>
<dbReference type="Pfam" id="PF00622">
    <property type="entry name" value="SPRY"/>
    <property type="match status" value="1"/>
</dbReference>
<dbReference type="InterPro" id="IPR050143">
    <property type="entry name" value="TRIM/RBCC"/>
</dbReference>
<evidence type="ECO:0000313" key="6">
    <source>
        <dbReference type="RefSeq" id="XP_015276533.1"/>
    </source>
</evidence>
<sequence length="171" mass="18929">NVTLDPDTAHPHLAVSEDQKSVCRGTKYQDLPDNPERFDRHCMVLGCERFSLGRHRWEVTVGSEEGWAIGVARTSVNRKGKFTASPEGGIWALRTWKGAYKAFIPSLASPLPFSGELRRIRVCLDCAGGRVAFFDADTLAPLYTFSGISSSGKTLQPFFWVYEKGCLTVSP</sequence>
<comment type="function">
    <text evidence="3">Neurotoxin that produces dose-dependent hypolocomotion and hyperalgesia in mice. May directly act on the central nervous system, as it is 6500-fold more potent when administered intracerebroventricularly than intraperitoneal.</text>
</comment>
<name>A0ABM1KS46_GEKJA</name>
<feature type="domain" description="B30.2/SPRY" evidence="4">
    <location>
        <begin position="1"/>
        <end position="171"/>
    </location>
</feature>
<keyword evidence="2" id="KW-0528">Neurotoxin</keyword>
<keyword evidence="5" id="KW-1185">Reference proteome</keyword>
<evidence type="ECO:0000256" key="1">
    <source>
        <dbReference type="ARBA" id="ARBA00009651"/>
    </source>
</evidence>
<evidence type="ECO:0000256" key="2">
    <source>
        <dbReference type="ARBA" id="ARBA00022699"/>
    </source>
</evidence>
<gene>
    <name evidence="6" type="primary">LOC107118687</name>
</gene>
<dbReference type="CDD" id="cd12888">
    <property type="entry name" value="SPRY_PRY_TRIM7_like"/>
    <property type="match status" value="1"/>
</dbReference>
<dbReference type="InterPro" id="IPR006574">
    <property type="entry name" value="PRY"/>
</dbReference>
<keyword evidence="2" id="KW-0800">Toxin</keyword>
<proteinExistence type="inferred from homology"/>
<dbReference type="PROSITE" id="PS50188">
    <property type="entry name" value="B302_SPRY"/>
    <property type="match status" value="1"/>
</dbReference>
<dbReference type="InterPro" id="IPR003877">
    <property type="entry name" value="SPRY_dom"/>
</dbReference>
<reference evidence="6" key="1">
    <citation type="submission" date="2025-08" db="UniProtKB">
        <authorList>
            <consortium name="RefSeq"/>
        </authorList>
    </citation>
    <scope>IDENTIFICATION</scope>
</reference>
<dbReference type="Gene3D" id="2.60.120.920">
    <property type="match status" value="1"/>
</dbReference>
<evidence type="ECO:0000313" key="5">
    <source>
        <dbReference type="Proteomes" id="UP000694871"/>
    </source>
</evidence>
<organism evidence="5 6">
    <name type="scientific">Gekko japonicus</name>
    <name type="common">Schlegel's Japanese gecko</name>
    <dbReference type="NCBI Taxonomy" id="146911"/>
    <lineage>
        <taxon>Eukaryota</taxon>
        <taxon>Metazoa</taxon>
        <taxon>Chordata</taxon>
        <taxon>Craniata</taxon>
        <taxon>Vertebrata</taxon>
        <taxon>Euteleostomi</taxon>
        <taxon>Lepidosauria</taxon>
        <taxon>Squamata</taxon>
        <taxon>Bifurcata</taxon>
        <taxon>Gekkota</taxon>
        <taxon>Gekkonidae</taxon>
        <taxon>Gekkoninae</taxon>
        <taxon>Gekko</taxon>
    </lineage>
</organism>
<dbReference type="InterPro" id="IPR003879">
    <property type="entry name" value="Butyrophylin_SPRY"/>
</dbReference>
<dbReference type="SUPFAM" id="SSF49899">
    <property type="entry name" value="Concanavalin A-like lectins/glucanases"/>
    <property type="match status" value="1"/>
</dbReference>
<dbReference type="RefSeq" id="XP_015276533.1">
    <property type="nucleotide sequence ID" value="XM_015421047.1"/>
</dbReference>
<dbReference type="SMART" id="SM00589">
    <property type="entry name" value="PRY"/>
    <property type="match status" value="1"/>
</dbReference>
<dbReference type="SMART" id="SM00449">
    <property type="entry name" value="SPRY"/>
    <property type="match status" value="1"/>
</dbReference>
<dbReference type="Pfam" id="PF13765">
    <property type="entry name" value="PRY"/>
    <property type="match status" value="1"/>
</dbReference>
<dbReference type="InterPro" id="IPR013320">
    <property type="entry name" value="ConA-like_dom_sf"/>
</dbReference>
<accession>A0ABM1KS46</accession>
<evidence type="ECO:0000259" key="4">
    <source>
        <dbReference type="PROSITE" id="PS50188"/>
    </source>
</evidence>
<protein>
    <submittedName>
        <fullName evidence="6">Butyrophilin subfamily 1 member A1-like</fullName>
    </submittedName>
</protein>
<feature type="non-terminal residue" evidence="6">
    <location>
        <position position="1"/>
    </location>
</feature>
<dbReference type="PRINTS" id="PR01407">
    <property type="entry name" value="BUTYPHLNCDUF"/>
</dbReference>
<dbReference type="PANTHER" id="PTHR24103">
    <property type="entry name" value="E3 UBIQUITIN-PROTEIN LIGASE TRIM"/>
    <property type="match status" value="1"/>
</dbReference>